<dbReference type="InterPro" id="IPR022742">
    <property type="entry name" value="Hydrolase_4"/>
</dbReference>
<evidence type="ECO:0000313" key="3">
    <source>
        <dbReference type="Proteomes" id="UP000007089"/>
    </source>
</evidence>
<dbReference type="InterPro" id="IPR029058">
    <property type="entry name" value="AB_hydrolase_fold"/>
</dbReference>
<dbReference type="HOGENOM" id="CLU_086287_0_0_7"/>
<dbReference type="PANTHER" id="PTHR42103">
    <property type="entry name" value="ALPHA/BETA-HYDROLASES SUPERFAMILY PROTEIN"/>
    <property type="match status" value="1"/>
</dbReference>
<evidence type="ECO:0000259" key="1">
    <source>
        <dbReference type="Pfam" id="PF12146"/>
    </source>
</evidence>
<organism evidence="2 3">
    <name type="scientific">Anaeromyxobacter dehalogenans (strain ATCC BAA-258 / DSM 21875 / 2CP-1)</name>
    <dbReference type="NCBI Taxonomy" id="455488"/>
    <lineage>
        <taxon>Bacteria</taxon>
        <taxon>Pseudomonadati</taxon>
        <taxon>Myxococcota</taxon>
        <taxon>Myxococcia</taxon>
        <taxon>Myxococcales</taxon>
        <taxon>Cystobacterineae</taxon>
        <taxon>Anaeromyxobacteraceae</taxon>
        <taxon>Anaeromyxobacter</taxon>
    </lineage>
</organism>
<sequence length="217" mass="23260">MPQVDLTGPAGRLEALLEEVPGARFAALVCHPHPRFGGTLHNHATYRLARAVRAQGGHTLRFNYRGVGRSAGAYDRGPGEVEDTRAALAWLAARHPDLPLLCCGFSFGSWMTILAGGPDPRVRGLLLAGLALRSADLDLVRDAADARAVERPAAVVQAERDAFGAPEEVRAVLEGSRGTRRLAVVPGTTHLFTEDLPALQREAEAALAWLLEEARIP</sequence>
<dbReference type="EMBL" id="CP001359">
    <property type="protein sequence ID" value="ACL67304.1"/>
    <property type="molecule type" value="Genomic_DNA"/>
</dbReference>
<protein>
    <recommendedName>
        <fullName evidence="1">Serine aminopeptidase S33 domain-containing protein</fullName>
    </recommendedName>
</protein>
<dbReference type="Proteomes" id="UP000007089">
    <property type="component" value="Chromosome"/>
</dbReference>
<feature type="domain" description="Serine aminopeptidase S33" evidence="1">
    <location>
        <begin position="39"/>
        <end position="134"/>
    </location>
</feature>
<dbReference type="AlphaFoldDB" id="B8J8L8"/>
<reference evidence="2" key="1">
    <citation type="submission" date="2009-01" db="EMBL/GenBank/DDBJ databases">
        <title>Complete sequence of Anaeromyxobacter dehalogenans 2CP-1.</title>
        <authorList>
            <consortium name="US DOE Joint Genome Institute"/>
            <person name="Lucas S."/>
            <person name="Copeland A."/>
            <person name="Lapidus A."/>
            <person name="Glavina del Rio T."/>
            <person name="Dalin E."/>
            <person name="Tice H."/>
            <person name="Bruce D."/>
            <person name="Goodwin L."/>
            <person name="Pitluck S."/>
            <person name="Saunders E."/>
            <person name="Brettin T."/>
            <person name="Detter J.C."/>
            <person name="Han C."/>
            <person name="Larimer F."/>
            <person name="Land M."/>
            <person name="Hauser L."/>
            <person name="Kyrpides N."/>
            <person name="Ovchinnikova G."/>
            <person name="Beliaev A.S."/>
            <person name="Richardson P."/>
        </authorList>
    </citation>
    <scope>NUCLEOTIDE SEQUENCE</scope>
    <source>
        <strain evidence="2">2CP-1</strain>
    </source>
</reference>
<evidence type="ECO:0000313" key="2">
    <source>
        <dbReference type="EMBL" id="ACL67304.1"/>
    </source>
</evidence>
<keyword evidence="3" id="KW-1185">Reference proteome</keyword>
<dbReference type="RefSeq" id="WP_015935031.1">
    <property type="nucleotide sequence ID" value="NC_011891.1"/>
</dbReference>
<accession>B8J8L8</accession>
<dbReference type="KEGG" id="acp:A2cp1_3983"/>
<dbReference type="PANTHER" id="PTHR42103:SF2">
    <property type="entry name" value="AB HYDROLASE-1 DOMAIN-CONTAINING PROTEIN"/>
    <property type="match status" value="1"/>
</dbReference>
<proteinExistence type="predicted"/>
<dbReference type="Gene3D" id="3.40.50.1820">
    <property type="entry name" value="alpha/beta hydrolase"/>
    <property type="match status" value="1"/>
</dbReference>
<dbReference type="Pfam" id="PF12146">
    <property type="entry name" value="Hydrolase_4"/>
    <property type="match status" value="1"/>
</dbReference>
<name>B8J8L8_ANAD2</name>
<gene>
    <name evidence="2" type="ordered locus">A2cp1_3983</name>
</gene>
<dbReference type="SUPFAM" id="SSF53474">
    <property type="entry name" value="alpha/beta-Hydrolases"/>
    <property type="match status" value="1"/>
</dbReference>